<protein>
    <submittedName>
        <fullName evidence="6">IclR family transcriptional regulator</fullName>
    </submittedName>
</protein>
<gene>
    <name evidence="6" type="ORF">BABA_13842</name>
</gene>
<dbReference type="GO" id="GO:0045892">
    <property type="term" value="P:negative regulation of DNA-templated transcription"/>
    <property type="evidence" value="ECO:0007669"/>
    <property type="project" value="UniProtKB-ARBA"/>
</dbReference>
<dbReference type="GO" id="GO:0003677">
    <property type="term" value="F:DNA binding"/>
    <property type="evidence" value="ECO:0007669"/>
    <property type="project" value="UniProtKB-KW"/>
</dbReference>
<dbReference type="PANTHER" id="PTHR30136:SF24">
    <property type="entry name" value="HTH-TYPE TRANSCRIPTIONAL REPRESSOR ALLR"/>
    <property type="match status" value="1"/>
</dbReference>
<dbReference type="SUPFAM" id="SSF55781">
    <property type="entry name" value="GAF domain-like"/>
    <property type="match status" value="1"/>
</dbReference>
<evidence type="ECO:0000256" key="2">
    <source>
        <dbReference type="ARBA" id="ARBA00023125"/>
    </source>
</evidence>
<dbReference type="PROSITE" id="PS51077">
    <property type="entry name" value="HTH_ICLR"/>
    <property type="match status" value="1"/>
</dbReference>
<dbReference type="SUPFAM" id="SSF46785">
    <property type="entry name" value="Winged helix' DNA-binding domain"/>
    <property type="match status" value="1"/>
</dbReference>
<keyword evidence="1" id="KW-0805">Transcription regulation</keyword>
<evidence type="ECO:0000256" key="3">
    <source>
        <dbReference type="ARBA" id="ARBA00023163"/>
    </source>
</evidence>
<dbReference type="InterPro" id="IPR036390">
    <property type="entry name" value="WH_DNA-bd_sf"/>
</dbReference>
<dbReference type="RefSeq" id="WP_007085767.1">
    <property type="nucleotide sequence ID" value="NZ_AJLS01000097.1"/>
</dbReference>
<dbReference type="PATRIC" id="fig|1117379.3.peg.2856"/>
<proteinExistence type="predicted"/>
<dbReference type="InterPro" id="IPR005471">
    <property type="entry name" value="Tscrpt_reg_IclR_N"/>
</dbReference>
<evidence type="ECO:0000259" key="4">
    <source>
        <dbReference type="PROSITE" id="PS51077"/>
    </source>
</evidence>
<dbReference type="STRING" id="1117379.BABA_13842"/>
<accession>K6C781</accession>
<dbReference type="InterPro" id="IPR014757">
    <property type="entry name" value="Tscrpt_reg_IclR_C"/>
</dbReference>
<dbReference type="Pfam" id="PF09339">
    <property type="entry name" value="HTH_IclR"/>
    <property type="match status" value="1"/>
</dbReference>
<dbReference type="OrthoDB" id="9791752at2"/>
<keyword evidence="3" id="KW-0804">Transcription</keyword>
<dbReference type="Pfam" id="PF01614">
    <property type="entry name" value="IclR_C"/>
    <property type="match status" value="1"/>
</dbReference>
<dbReference type="Proteomes" id="UP000006316">
    <property type="component" value="Unassembled WGS sequence"/>
</dbReference>
<dbReference type="InterPro" id="IPR036388">
    <property type="entry name" value="WH-like_DNA-bd_sf"/>
</dbReference>
<evidence type="ECO:0000313" key="7">
    <source>
        <dbReference type="Proteomes" id="UP000006316"/>
    </source>
</evidence>
<evidence type="ECO:0000259" key="5">
    <source>
        <dbReference type="PROSITE" id="PS51078"/>
    </source>
</evidence>
<dbReference type="PANTHER" id="PTHR30136">
    <property type="entry name" value="HELIX-TURN-HELIX TRANSCRIPTIONAL REGULATOR, ICLR FAMILY"/>
    <property type="match status" value="1"/>
</dbReference>
<dbReference type="SMART" id="SM00346">
    <property type="entry name" value="HTH_ICLR"/>
    <property type="match status" value="1"/>
</dbReference>
<comment type="caution">
    <text evidence="6">The sequence shown here is derived from an EMBL/GenBank/DDBJ whole genome shotgun (WGS) entry which is preliminary data.</text>
</comment>
<dbReference type="InterPro" id="IPR029016">
    <property type="entry name" value="GAF-like_dom_sf"/>
</dbReference>
<dbReference type="eggNOG" id="COG1414">
    <property type="taxonomic scope" value="Bacteria"/>
</dbReference>
<dbReference type="EMBL" id="AJLS01000097">
    <property type="protein sequence ID" value="EKN66975.1"/>
    <property type="molecule type" value="Genomic_DNA"/>
</dbReference>
<dbReference type="InterPro" id="IPR050707">
    <property type="entry name" value="HTH_MetabolicPath_Reg"/>
</dbReference>
<feature type="domain" description="IclR-ED" evidence="5">
    <location>
        <begin position="75"/>
        <end position="259"/>
    </location>
</feature>
<evidence type="ECO:0000313" key="6">
    <source>
        <dbReference type="EMBL" id="EKN66975.1"/>
    </source>
</evidence>
<keyword evidence="7" id="KW-1185">Reference proteome</keyword>
<sequence>MVEKGMDKNYSMKTIHRTIKIIKSFSLAKPSLSMKELNEMTDISIPSLQRILSTLVYEGFLQKNEKTKKYQLGMELYFLGNLVQKNSNILNAAMAVMERIREEITESVSLNTLFQNKSQKCIAFLKSYHELVTDVHIGIVSPLHAGASAKVILAHLSDDEIRRYLESYPLVKFSDSTITERDRLVNELQEIRNNGYAISYGERVKGTFSVSVPIFSSVNHVEDSMSITMPIARFEEYDLDNLISILKAGSKEVSQKLLQRSEILEY</sequence>
<feature type="domain" description="HTH iclR-type" evidence="4">
    <location>
        <begin position="12"/>
        <end position="74"/>
    </location>
</feature>
<evidence type="ECO:0000256" key="1">
    <source>
        <dbReference type="ARBA" id="ARBA00023015"/>
    </source>
</evidence>
<organism evidence="6 7">
    <name type="scientific">Neobacillus bataviensis LMG 21833</name>
    <dbReference type="NCBI Taxonomy" id="1117379"/>
    <lineage>
        <taxon>Bacteria</taxon>
        <taxon>Bacillati</taxon>
        <taxon>Bacillota</taxon>
        <taxon>Bacilli</taxon>
        <taxon>Bacillales</taxon>
        <taxon>Bacillaceae</taxon>
        <taxon>Neobacillus</taxon>
    </lineage>
</organism>
<dbReference type="GO" id="GO:0003700">
    <property type="term" value="F:DNA-binding transcription factor activity"/>
    <property type="evidence" value="ECO:0007669"/>
    <property type="project" value="TreeGrafter"/>
</dbReference>
<dbReference type="Gene3D" id="1.10.10.10">
    <property type="entry name" value="Winged helix-like DNA-binding domain superfamily/Winged helix DNA-binding domain"/>
    <property type="match status" value="1"/>
</dbReference>
<reference evidence="6 7" key="1">
    <citation type="journal article" date="2012" name="Front. Microbiol.">
        <title>Redundancy and modularity in membrane-associated dissimilatory nitrate reduction in Bacillus.</title>
        <authorList>
            <person name="Heylen K."/>
            <person name="Keltjens J."/>
        </authorList>
    </citation>
    <scope>NUCLEOTIDE SEQUENCE [LARGE SCALE GENOMIC DNA]</scope>
    <source>
        <strain evidence="7">LMG 21833T</strain>
    </source>
</reference>
<dbReference type="AlphaFoldDB" id="K6C781"/>
<name>K6C781_9BACI</name>
<dbReference type="Gene3D" id="3.30.450.40">
    <property type="match status" value="1"/>
</dbReference>
<dbReference type="PROSITE" id="PS51078">
    <property type="entry name" value="ICLR_ED"/>
    <property type="match status" value="1"/>
</dbReference>
<keyword evidence="2" id="KW-0238">DNA-binding</keyword>